<comment type="caution">
    <text evidence="2">The sequence shown here is derived from an EMBL/GenBank/DDBJ whole genome shotgun (WGS) entry which is preliminary data.</text>
</comment>
<dbReference type="InterPro" id="IPR027417">
    <property type="entry name" value="P-loop_NTPase"/>
</dbReference>
<dbReference type="AlphaFoldDB" id="A0A1T0CHZ7"/>
<sequence length="263" mass="29694">MVDNQLNLNLEVKHDASLSDFAGPGWLAIIDAVRQLHVSLIHQLYIFGSPDTGKSHLLSAICESFIDMGQTAINLSLSDLLYTDVQVLSSLESFDLIAIDDVDAIVGHEQWQEALFHLINRSHEGQRRLLFAADRPTNQLFFSLRDLKTRLAQAPSFKVPDGHNLADRKAMLESILRRRGWQFHADITGYLLAEGPHNTGAMLRVLSHLQPMFANMPRVNISKSSITEAMKIIDEQTLLAELEDIHEQTQQEAIQNQNFILDY</sequence>
<dbReference type="Proteomes" id="UP000191094">
    <property type="component" value="Unassembled WGS sequence"/>
</dbReference>
<evidence type="ECO:0000313" key="3">
    <source>
        <dbReference type="Proteomes" id="UP000191094"/>
    </source>
</evidence>
<dbReference type="STRING" id="90241.B0682_04700"/>
<name>A0A1T0CHZ7_9GAMM</name>
<accession>A0A1T0CHZ7</accession>
<feature type="domain" description="Chromosomal replication initiator protein DnaA ATPAse" evidence="1">
    <location>
        <begin position="44"/>
        <end position="151"/>
    </location>
</feature>
<evidence type="ECO:0000259" key="1">
    <source>
        <dbReference type="Pfam" id="PF00308"/>
    </source>
</evidence>
<dbReference type="PANTHER" id="PTHR30050">
    <property type="entry name" value="CHROMOSOMAL REPLICATION INITIATOR PROTEIN DNAA"/>
    <property type="match status" value="1"/>
</dbReference>
<dbReference type="OrthoDB" id="9784878at2"/>
<dbReference type="Gene3D" id="3.40.50.300">
    <property type="entry name" value="P-loop containing nucleotide triphosphate hydrolases"/>
    <property type="match status" value="1"/>
</dbReference>
<dbReference type="GO" id="GO:0006270">
    <property type="term" value="P:DNA replication initiation"/>
    <property type="evidence" value="ECO:0007669"/>
    <property type="project" value="TreeGrafter"/>
</dbReference>
<reference evidence="2 3" key="1">
    <citation type="submission" date="2017-02" db="EMBL/GenBank/DDBJ databases">
        <title>Draft genome sequence of Moraxella lincolnii CCUG 9405T type strain.</title>
        <authorList>
            <person name="Salva-Serra F."/>
            <person name="Engstrom-Jakobsson H."/>
            <person name="Thorell K."/>
            <person name="Jaen-Luchoro D."/>
            <person name="Gonzales-Siles L."/>
            <person name="Karlsson R."/>
            <person name="Yazdan S."/>
            <person name="Boulund F."/>
            <person name="Johnning A."/>
            <person name="Engstrand L."/>
            <person name="Kristiansson E."/>
            <person name="Moore E."/>
        </authorList>
    </citation>
    <scope>NUCLEOTIDE SEQUENCE [LARGE SCALE GENOMIC DNA]</scope>
    <source>
        <strain evidence="2 3">CCUG 9405</strain>
    </source>
</reference>
<evidence type="ECO:0000313" key="2">
    <source>
        <dbReference type="EMBL" id="OOS21899.1"/>
    </source>
</evidence>
<dbReference type="InterPro" id="IPR013317">
    <property type="entry name" value="DnaA_dom"/>
</dbReference>
<dbReference type="SUPFAM" id="SSF52540">
    <property type="entry name" value="P-loop containing nucleoside triphosphate hydrolases"/>
    <property type="match status" value="1"/>
</dbReference>
<dbReference type="PANTHER" id="PTHR30050:SF5">
    <property type="entry name" value="DNAA REGULATORY INACTIVATOR HDA"/>
    <property type="match status" value="1"/>
</dbReference>
<proteinExistence type="predicted"/>
<dbReference type="GO" id="GO:0032297">
    <property type="term" value="P:negative regulation of DNA-templated DNA replication initiation"/>
    <property type="evidence" value="ECO:0007669"/>
    <property type="project" value="TreeGrafter"/>
</dbReference>
<keyword evidence="3" id="KW-1185">Reference proteome</keyword>
<protein>
    <submittedName>
        <fullName evidence="2">DnaA regulatory inactivator Hda</fullName>
    </submittedName>
</protein>
<dbReference type="Pfam" id="PF00308">
    <property type="entry name" value="Bac_DnaA"/>
    <property type="match status" value="1"/>
</dbReference>
<organism evidence="2 3">
    <name type="scientific">Lwoffella lincolnii</name>
    <dbReference type="NCBI Taxonomy" id="90241"/>
    <lineage>
        <taxon>Bacteria</taxon>
        <taxon>Pseudomonadati</taxon>
        <taxon>Pseudomonadota</taxon>
        <taxon>Gammaproteobacteria</taxon>
        <taxon>Moraxellales</taxon>
        <taxon>Moraxellaceae</taxon>
        <taxon>Lwoffella</taxon>
    </lineage>
</organism>
<dbReference type="RefSeq" id="WP_078306890.1">
    <property type="nucleotide sequence ID" value="NZ_CP147511.1"/>
</dbReference>
<gene>
    <name evidence="2" type="ORF">B0682_04700</name>
</gene>
<dbReference type="EMBL" id="MUYT01000004">
    <property type="protein sequence ID" value="OOS21899.1"/>
    <property type="molecule type" value="Genomic_DNA"/>
</dbReference>